<feature type="domain" description="BTB" evidence="4">
    <location>
        <begin position="763"/>
        <end position="825"/>
    </location>
</feature>
<accession>A0AAN7W5Z6</accession>
<evidence type="ECO:0000256" key="3">
    <source>
        <dbReference type="SAM" id="MobiDB-lite"/>
    </source>
</evidence>
<dbReference type="Proteomes" id="UP001306508">
    <property type="component" value="Unassembled WGS sequence"/>
</dbReference>
<proteinExistence type="predicted"/>
<dbReference type="Pfam" id="PF00415">
    <property type="entry name" value="RCC1"/>
    <property type="match status" value="1"/>
</dbReference>
<dbReference type="InterPro" id="IPR051625">
    <property type="entry name" value="Signaling_Regulatory_Domain"/>
</dbReference>
<sequence length="1356" mass="155873">MGSIAQILKDVNPYSYDIESGYTPLHILLSTGQFQKAFKLYQKWKMDMEYPSHNFGGHIFELYDRDGLSPLDLYNLTLYNNIFSQANKKNTSSADKWPLFLAYSDSKFDLQELIHHDYPFNTSTNKLSNTYFYESNHQPPAQSYGTHILTLGSNVHYNLGTGNKDDRQNFFQLNINQLTNNTFPLNDTTFNDIHMNKYNSLVTTSDNQIYVTGNASRGRLGTGSNNTHLFQFTQLSNLPSDISINSISTSDHHTLLLSSSSSLSPSSKEFSSSSVYSWGWNSYYQLGYQTNNSSKSRFDENSFGSIPKRINFLENKNIKLISCSNIHSCAVSYNGEVYLWGLNVGQMGKISHNVIHNGDEFDYEGHKGYIVTKPIIINLKHLTIEQILCTEYATFIRSENNVLTVLVNNTIKTFKIPLAKNKNFKEIDPFTHFTKREIPNKVVDMKCSNKYGNNLCFKYECGRIGIITFKNESPQSWNLLNNNILPINLVWTPNFNFNSCLDFDVSYKGDIILVTLLGEILRTKNLNNNFMFEKLHSNKINSGRVVKVSCNSTFGSFLFIKQDKSNIPILYREDEFVNYFAKYSPYVEVDQNDKYMTTEFKKENYCSSLIPKYCQYDRKSQTYVNNKEFTPDPKFDICFLEKESNKVLCYAHELILKIRCPHLMHSIENGVTITSKNNSISLASATTIMNNCKTIIVGGSYPSAIKDVIHYLYTDEKPDNQRSNMILLELVNNALHFERLTDYLQKIFTSVLHQDMTPENSLVDTIIELKDGTIYTHALILSSRSIYFKLATSINWCKKNSNGMFKITLTHISKEHFYLISSYLYGTSYAETLETILHGKKFSDCLSFLLTTLEYCNELLLLPLRSYLEFLLNKYINQDTVFTILINAYNSKAHLLVLSCCWYILTSINNLFFDESISIIDKYFDAGLWEILEGQFRYILNNNRHSETKKKPWYDNIDFDSIGLFKKDLEKFNEYFISHNNEFLPVFDIKPPPHIDNKVASTANSRRRSSVLDRPKQQSIVSPPDSQTYNKQRKPSSKTKVPEEVRNIWKIGKISDSIIEDDTSEEFITVKRKSRRKTSETRPKPHIQTPSEPQIKEGEVLLHAQEGEALVLPSLLTTNTTSEDIKISRPNISPAEDPLNSRSFGIFKKSNQKQRRHELTQDKQVKKDIENKPVWKTLNKKPQKNSENFEKTKSTRSTLDTLPSLLTTSLTEIKENIKKNKKKSAQNVKTESHNYTEFVSSGNPGGILPYITPNKIEVNEITAAFSNPNSNIVTSAEEKLAAIEFEKWFAKESAKVQKNLKKNKNNIEAIYGNYDTIPDFFSTKDSNKTKKKMKGRFIGKSKKNGLQDLNDLNRLL</sequence>
<name>A0AAN7W5Z6_9SACH</name>
<comment type="caution">
    <text evidence="5">The sequence shown here is derived from an EMBL/GenBank/DDBJ whole genome shotgun (WGS) entry which is preliminary data.</text>
</comment>
<evidence type="ECO:0000256" key="1">
    <source>
        <dbReference type="ARBA" id="ARBA00022737"/>
    </source>
</evidence>
<protein>
    <recommendedName>
        <fullName evidence="4">BTB domain-containing protein</fullName>
    </recommendedName>
</protein>
<dbReference type="InterPro" id="IPR009091">
    <property type="entry name" value="RCC1/BLIP-II"/>
</dbReference>
<dbReference type="PROSITE" id="PS50012">
    <property type="entry name" value="RCC1_3"/>
    <property type="match status" value="2"/>
</dbReference>
<dbReference type="PROSITE" id="PS50097">
    <property type="entry name" value="BTB"/>
    <property type="match status" value="1"/>
</dbReference>
<feature type="repeat" description="RCC1" evidence="2">
    <location>
        <begin position="273"/>
        <end position="334"/>
    </location>
</feature>
<dbReference type="SUPFAM" id="SSF50985">
    <property type="entry name" value="RCC1/BLIP-II"/>
    <property type="match status" value="1"/>
</dbReference>
<feature type="region of interest" description="Disordered" evidence="3">
    <location>
        <begin position="1071"/>
        <end position="1094"/>
    </location>
</feature>
<evidence type="ECO:0000259" key="4">
    <source>
        <dbReference type="PROSITE" id="PS50097"/>
    </source>
</evidence>
<evidence type="ECO:0000313" key="6">
    <source>
        <dbReference type="Proteomes" id="UP001306508"/>
    </source>
</evidence>
<feature type="compositionally biased region" description="Polar residues" evidence="3">
    <location>
        <begin position="1017"/>
        <end position="1030"/>
    </location>
</feature>
<reference evidence="6" key="1">
    <citation type="submission" date="2023-07" db="EMBL/GenBank/DDBJ databases">
        <title>A draft genome of Kazachstania heterogenica Y-27499.</title>
        <authorList>
            <person name="Donic C."/>
            <person name="Kralova J.S."/>
            <person name="Fidel L."/>
            <person name="Ben-Dor S."/>
            <person name="Jung S."/>
        </authorList>
    </citation>
    <scope>NUCLEOTIDE SEQUENCE [LARGE SCALE GENOMIC DNA]</scope>
    <source>
        <strain evidence="6">Y27499</strain>
    </source>
</reference>
<dbReference type="PANTHER" id="PTHR22872">
    <property type="entry name" value="BTK-BINDING PROTEIN-RELATED"/>
    <property type="match status" value="1"/>
</dbReference>
<keyword evidence="1" id="KW-0677">Repeat</keyword>
<evidence type="ECO:0000256" key="2">
    <source>
        <dbReference type="PROSITE-ProRule" id="PRU00235"/>
    </source>
</evidence>
<dbReference type="PANTHER" id="PTHR22872:SF2">
    <property type="entry name" value="INHIBITOR OF BRUTON TYROSINE KINASE"/>
    <property type="match status" value="1"/>
</dbReference>
<dbReference type="InterPro" id="IPR011333">
    <property type="entry name" value="SKP1/BTB/POZ_sf"/>
</dbReference>
<dbReference type="InterPro" id="IPR000408">
    <property type="entry name" value="Reg_chr_condens"/>
</dbReference>
<organism evidence="5 6">
    <name type="scientific">Arxiozyma heterogenica</name>
    <dbReference type="NCBI Taxonomy" id="278026"/>
    <lineage>
        <taxon>Eukaryota</taxon>
        <taxon>Fungi</taxon>
        <taxon>Dikarya</taxon>
        <taxon>Ascomycota</taxon>
        <taxon>Saccharomycotina</taxon>
        <taxon>Saccharomycetes</taxon>
        <taxon>Saccharomycetales</taxon>
        <taxon>Saccharomycetaceae</taxon>
        <taxon>Arxiozyma</taxon>
    </lineage>
</organism>
<dbReference type="SUPFAM" id="SSF54695">
    <property type="entry name" value="POZ domain"/>
    <property type="match status" value="1"/>
</dbReference>
<dbReference type="Pfam" id="PF00651">
    <property type="entry name" value="BTB"/>
    <property type="match status" value="1"/>
</dbReference>
<dbReference type="Gene3D" id="3.30.710.10">
    <property type="entry name" value="Potassium Channel Kv1.1, Chain A"/>
    <property type="match status" value="2"/>
</dbReference>
<feature type="region of interest" description="Disordered" evidence="3">
    <location>
        <begin position="1176"/>
        <end position="1196"/>
    </location>
</feature>
<feature type="region of interest" description="Disordered" evidence="3">
    <location>
        <begin position="1001"/>
        <end position="1042"/>
    </location>
</feature>
<gene>
    <name evidence="5" type="ORF">RI543_000607</name>
</gene>
<evidence type="ECO:0000313" key="5">
    <source>
        <dbReference type="EMBL" id="KAK5781954.1"/>
    </source>
</evidence>
<dbReference type="EMBL" id="JAWIZZ010000023">
    <property type="protein sequence ID" value="KAK5781954.1"/>
    <property type="molecule type" value="Genomic_DNA"/>
</dbReference>
<feature type="repeat" description="RCC1" evidence="2">
    <location>
        <begin position="207"/>
        <end position="260"/>
    </location>
</feature>
<dbReference type="Gene3D" id="2.130.10.30">
    <property type="entry name" value="Regulator of chromosome condensation 1/beta-lactamase-inhibitor protein II"/>
    <property type="match status" value="1"/>
</dbReference>
<dbReference type="InterPro" id="IPR000210">
    <property type="entry name" value="BTB/POZ_dom"/>
</dbReference>
<keyword evidence="6" id="KW-1185">Reference proteome</keyword>